<evidence type="ECO:0000313" key="2">
    <source>
        <dbReference type="Proteomes" id="UP000011713"/>
    </source>
</evidence>
<dbReference type="HOGENOM" id="CLU_174376_0_0_1"/>
<reference evidence="2" key="1">
    <citation type="journal article" date="2010" name="Science">
        <title>Signatures of adaptation to obligate biotrophy in the Hyaloperonospora arabidopsidis genome.</title>
        <authorList>
            <person name="Baxter L."/>
            <person name="Tripathy S."/>
            <person name="Ishaque N."/>
            <person name="Boot N."/>
            <person name="Cabral A."/>
            <person name="Kemen E."/>
            <person name="Thines M."/>
            <person name="Ah-Fong A."/>
            <person name="Anderson R."/>
            <person name="Badejoko W."/>
            <person name="Bittner-Eddy P."/>
            <person name="Boore J.L."/>
            <person name="Chibucos M.C."/>
            <person name="Coates M."/>
            <person name="Dehal P."/>
            <person name="Delehaunty K."/>
            <person name="Dong S."/>
            <person name="Downton P."/>
            <person name="Dumas B."/>
            <person name="Fabro G."/>
            <person name="Fronick C."/>
            <person name="Fuerstenberg S.I."/>
            <person name="Fulton L."/>
            <person name="Gaulin E."/>
            <person name="Govers F."/>
            <person name="Hughes L."/>
            <person name="Humphray S."/>
            <person name="Jiang R.H."/>
            <person name="Judelson H."/>
            <person name="Kamoun S."/>
            <person name="Kyung K."/>
            <person name="Meijer H."/>
            <person name="Minx P."/>
            <person name="Morris P."/>
            <person name="Nelson J."/>
            <person name="Phuntumart V."/>
            <person name="Qutob D."/>
            <person name="Rehmany A."/>
            <person name="Rougon-Cardoso A."/>
            <person name="Ryden P."/>
            <person name="Torto-Alalibo T."/>
            <person name="Studholme D."/>
            <person name="Wang Y."/>
            <person name="Win J."/>
            <person name="Wood J."/>
            <person name="Clifton S.W."/>
            <person name="Rogers J."/>
            <person name="Van den Ackerveken G."/>
            <person name="Jones J.D."/>
            <person name="McDowell J.M."/>
            <person name="Beynon J."/>
            <person name="Tyler B.M."/>
        </authorList>
    </citation>
    <scope>NUCLEOTIDE SEQUENCE [LARGE SCALE GENOMIC DNA]</scope>
    <source>
        <strain evidence="2">Emoy2</strain>
    </source>
</reference>
<sequence length="98" mass="11118">MIHTDLTITQRMIKEGHALVSVANKSDLSGAGGNFEMQRIQNELQESLAQVRSFCGAHLRAPGSRIKKPMLEVLTVYERWELCVEAFIEQGVHRTRRP</sequence>
<dbReference type="InParanoid" id="M4BHE3"/>
<reference evidence="1" key="2">
    <citation type="submission" date="2015-06" db="UniProtKB">
        <authorList>
            <consortium name="EnsemblProtists"/>
        </authorList>
    </citation>
    <scope>IDENTIFICATION</scope>
    <source>
        <strain evidence="1">Emoy2</strain>
    </source>
</reference>
<dbReference type="EnsemblProtists" id="HpaT805819">
    <property type="protein sequence ID" value="HpaP805819"/>
    <property type="gene ID" value="HpaG805819"/>
</dbReference>
<accession>M4BHE3</accession>
<name>M4BHE3_HYAAE</name>
<keyword evidence="2" id="KW-1185">Reference proteome</keyword>
<dbReference type="EMBL" id="JH598261">
    <property type="status" value="NOT_ANNOTATED_CDS"/>
    <property type="molecule type" value="Genomic_DNA"/>
</dbReference>
<dbReference type="AlphaFoldDB" id="M4BHE3"/>
<dbReference type="Proteomes" id="UP000011713">
    <property type="component" value="Unassembled WGS sequence"/>
</dbReference>
<dbReference type="VEuPathDB" id="FungiDB:HpaG805819"/>
<evidence type="ECO:0000313" key="1">
    <source>
        <dbReference type="EnsemblProtists" id="HpaP805819"/>
    </source>
</evidence>
<organism evidence="1 2">
    <name type="scientific">Hyaloperonospora arabidopsidis (strain Emoy2)</name>
    <name type="common">Downy mildew agent</name>
    <name type="synonym">Peronospora arabidopsidis</name>
    <dbReference type="NCBI Taxonomy" id="559515"/>
    <lineage>
        <taxon>Eukaryota</taxon>
        <taxon>Sar</taxon>
        <taxon>Stramenopiles</taxon>
        <taxon>Oomycota</taxon>
        <taxon>Peronosporomycetes</taxon>
        <taxon>Peronosporales</taxon>
        <taxon>Peronosporaceae</taxon>
        <taxon>Hyaloperonospora</taxon>
    </lineage>
</organism>
<protein>
    <submittedName>
        <fullName evidence="1">Uncharacterized protein</fullName>
    </submittedName>
</protein>
<dbReference type="STRING" id="559515.M4BHE3"/>
<proteinExistence type="predicted"/>